<dbReference type="RefSeq" id="WP_210846265.1">
    <property type="nucleotide sequence ID" value="NZ_JAGKON010000013.1"/>
</dbReference>
<dbReference type="AlphaFoldDB" id="A0AAP2BJA1"/>
<comment type="caution">
    <text evidence="1">The sequence shown here is derived from an EMBL/GenBank/DDBJ whole genome shotgun (WGS) entry which is preliminary data.</text>
</comment>
<evidence type="ECO:0000313" key="2">
    <source>
        <dbReference type="Proteomes" id="UP000673434"/>
    </source>
</evidence>
<dbReference type="Proteomes" id="UP000673434">
    <property type="component" value="Unassembled WGS sequence"/>
</dbReference>
<evidence type="ECO:0000313" key="1">
    <source>
        <dbReference type="EMBL" id="MBQ0600861.1"/>
    </source>
</evidence>
<dbReference type="EMBL" id="JAGKON010000013">
    <property type="protein sequence ID" value="MBQ0600861.1"/>
    <property type="molecule type" value="Genomic_DNA"/>
</dbReference>
<proteinExistence type="predicted"/>
<name>A0AAP2BJA1_KLEOX</name>
<accession>A0AAP2BJA1</accession>
<gene>
    <name evidence="1" type="ORF">J7S78_13770</name>
</gene>
<sequence>MNDIVRKEDSVERIARFQSLQSGEFWKSKQDIDEEAIRAGDVLLLMSIRWVENYPHTVILRSHPRHYGEHVKIEYVGQNGEKQRTHKRMEEHRFLVNDFLERFEFEPDHQQIREREVAAVHAEVAQIQQEMSEGMSNPTLMKSIVAEQLKLDEEQERHSRGNEAQQALPPALYDEAVPMVTGTVQNALAKGVTPQTVNAMKLAAKREHRIAEIQSKWLESKRNQIGSTLKKLMPYFNEMPAAALAKTEDVREYVDKLQSGIQSIFLYTGEGVEIVPVKKGESAAPDLPLTFIQRKLIVEEELALWADLDEWFDFRSTDLFFKALNEHPELVDQIFPAERCVLVMAMTNHDLNYSDPWTNENMNRQNRKVFLMVRDGENIYQVFSSVESHLGTHRLFPSQDETESHFRGLDGSQIKFDDIAYTDRLKGFDLRALHYKRFLLLICGLDHREKLFGDFYDEPASMNFVSMQFQENYCRFLHDEDGAGLLAASDARPSLSQYIREANAYMRSGSRMLCNWYSLMTPLTAPGACKEENQRSYRSFYHTARPAEDISLSIAYRKAQSICVDVPVKREYSDSWFNCKVDLTASIGNYDDTDKQLPYLCLDAIEPDDLEWYVLNRKYRSDHLFYIRFFKMAIKFIRAEREEEKEVREGMADALDKGNIGAPDERPSLVKQAVIAWRAAQRGAPLRDALLSKKSWQSLLNQMYMLAGNASNEIEDVEKFVMALGYKPLRLVVNASGKLAVYAESLEHERDQRVEKHVWVHRINIVRGKRKVRETSRTWAILPDSLASETTIHQWDEAQAWTGKKSVFSSYNAKQRIFERIEKCGDILKMFSATMSREVFTPIFKEWCDAYDALTMKSSTVVTPYLLIPFGYRVRGDEQDFLCVCVTNPERLLYKLAPDEQSREAVRKAYIHWYHESYKEDYSRKLVDDATKRTTFSLYMAGDANISNDRLFNVAGYPHRVLGTDALPDRFADAMTFYKSELGRNCSQNGKKVSLYISPQLVNESGDVCIDELLNNPMPKTYQPVDLVSIYLNDYNRFRSVTDDKPPQCHYAETGEGVKYYDWYDICERDVSTETLLSGVVSADIKIKRLPFNNRDAAQAYINRQSFHNSYKLIDEMEDVPEAAMPPAGVIRLVRA</sequence>
<protein>
    <submittedName>
        <fullName evidence="1">Uncharacterized protein</fullName>
    </submittedName>
</protein>
<organism evidence="1 2">
    <name type="scientific">Klebsiella oxytoca</name>
    <dbReference type="NCBI Taxonomy" id="571"/>
    <lineage>
        <taxon>Bacteria</taxon>
        <taxon>Pseudomonadati</taxon>
        <taxon>Pseudomonadota</taxon>
        <taxon>Gammaproteobacteria</taxon>
        <taxon>Enterobacterales</taxon>
        <taxon>Enterobacteriaceae</taxon>
        <taxon>Klebsiella/Raoultella group</taxon>
        <taxon>Klebsiella</taxon>
    </lineage>
</organism>
<reference evidence="1 2" key="1">
    <citation type="submission" date="2021-03" db="EMBL/GenBank/DDBJ databases">
        <authorList>
            <person name="Stanton E."/>
        </authorList>
    </citation>
    <scope>NUCLEOTIDE SEQUENCE [LARGE SCALE GENOMIC DNA]</scope>
    <source>
        <strain evidence="1 2">2020EL-00037</strain>
    </source>
</reference>
<keyword evidence="2" id="KW-1185">Reference proteome</keyword>